<name>A0A4Q9PXT8_9APHY</name>
<sequence length="93" mass="10343">MIYVPRTERRSTVHRVAYFALVIALCQYHCHRAQMTAQCAAFGSGNDGIRLNCITVKLGLRKCQRSAAVPADPHPHSTMYIRELGSISASRIV</sequence>
<dbReference type="AlphaFoldDB" id="A0A4Q9PXT8"/>
<keyword evidence="2" id="KW-1185">Reference proteome</keyword>
<protein>
    <submittedName>
        <fullName evidence="1">Uncharacterized protein</fullName>
    </submittedName>
</protein>
<gene>
    <name evidence="1" type="ORF">BD310DRAFT_411242</name>
</gene>
<accession>A0A4Q9PXT8</accession>
<evidence type="ECO:0000313" key="2">
    <source>
        <dbReference type="Proteomes" id="UP000292082"/>
    </source>
</evidence>
<organism evidence="1 2">
    <name type="scientific">Dichomitus squalens</name>
    <dbReference type="NCBI Taxonomy" id="114155"/>
    <lineage>
        <taxon>Eukaryota</taxon>
        <taxon>Fungi</taxon>
        <taxon>Dikarya</taxon>
        <taxon>Basidiomycota</taxon>
        <taxon>Agaricomycotina</taxon>
        <taxon>Agaricomycetes</taxon>
        <taxon>Polyporales</taxon>
        <taxon>Polyporaceae</taxon>
        <taxon>Dichomitus</taxon>
    </lineage>
</organism>
<dbReference type="Proteomes" id="UP000292082">
    <property type="component" value="Unassembled WGS sequence"/>
</dbReference>
<proteinExistence type="predicted"/>
<reference evidence="1 2" key="1">
    <citation type="submission" date="2019-01" db="EMBL/GenBank/DDBJ databases">
        <title>Draft genome sequences of three monokaryotic isolates of the white-rot basidiomycete fungus Dichomitus squalens.</title>
        <authorList>
            <consortium name="DOE Joint Genome Institute"/>
            <person name="Lopez S.C."/>
            <person name="Andreopoulos B."/>
            <person name="Pangilinan J."/>
            <person name="Lipzen A."/>
            <person name="Riley R."/>
            <person name="Ahrendt S."/>
            <person name="Ng V."/>
            <person name="Barry K."/>
            <person name="Daum C."/>
            <person name="Grigoriev I.V."/>
            <person name="Hilden K.S."/>
            <person name="Makela M.R."/>
            <person name="de Vries R.P."/>
        </authorList>
    </citation>
    <scope>NUCLEOTIDE SEQUENCE [LARGE SCALE GENOMIC DNA]</scope>
    <source>
        <strain evidence="1 2">CBS 464.89</strain>
    </source>
</reference>
<evidence type="ECO:0000313" key="1">
    <source>
        <dbReference type="EMBL" id="TBU59562.1"/>
    </source>
</evidence>
<dbReference type="EMBL" id="ML145113">
    <property type="protein sequence ID" value="TBU59562.1"/>
    <property type="molecule type" value="Genomic_DNA"/>
</dbReference>